<protein>
    <submittedName>
        <fullName evidence="2">Uncharacterized protein</fullName>
    </submittedName>
</protein>
<gene>
    <name evidence="2" type="ORF">AVDCRST_MAG27-2235</name>
</gene>
<accession>A0A6J4HW84</accession>
<evidence type="ECO:0000313" key="2">
    <source>
        <dbReference type="EMBL" id="CAA9235469.1"/>
    </source>
</evidence>
<feature type="region of interest" description="Disordered" evidence="1">
    <location>
        <begin position="1"/>
        <end position="79"/>
    </location>
</feature>
<dbReference type="EMBL" id="CADCTD010000049">
    <property type="protein sequence ID" value="CAA9235469.1"/>
    <property type="molecule type" value="Genomic_DNA"/>
</dbReference>
<organism evidence="2">
    <name type="scientific">uncultured Craurococcus sp</name>
    <dbReference type="NCBI Taxonomy" id="1135998"/>
    <lineage>
        <taxon>Bacteria</taxon>
        <taxon>Pseudomonadati</taxon>
        <taxon>Pseudomonadota</taxon>
        <taxon>Alphaproteobacteria</taxon>
        <taxon>Acetobacterales</taxon>
        <taxon>Acetobacteraceae</taxon>
        <taxon>Craurococcus</taxon>
        <taxon>environmental samples</taxon>
    </lineage>
</organism>
<reference evidence="2" key="1">
    <citation type="submission" date="2020-02" db="EMBL/GenBank/DDBJ databases">
        <authorList>
            <person name="Meier V. D."/>
        </authorList>
    </citation>
    <scope>NUCLEOTIDE SEQUENCE</scope>
    <source>
        <strain evidence="2">AVDCRST_MAG27</strain>
    </source>
</reference>
<feature type="compositionally biased region" description="Low complexity" evidence="1">
    <location>
        <begin position="36"/>
        <end position="79"/>
    </location>
</feature>
<evidence type="ECO:0000256" key="1">
    <source>
        <dbReference type="SAM" id="MobiDB-lite"/>
    </source>
</evidence>
<dbReference type="AlphaFoldDB" id="A0A6J4HW84"/>
<proteinExistence type="predicted"/>
<name>A0A6J4HW84_9PROT</name>
<sequence>GAGRFRTAERLPYLRGAAGLRHPRAAQPATRRGRRLATGADAATAEPGAAGGHRQAAARLPHPEAAAGAAARAGAGAGL</sequence>
<feature type="non-terminal residue" evidence="2">
    <location>
        <position position="1"/>
    </location>
</feature>
<feature type="non-terminal residue" evidence="2">
    <location>
        <position position="79"/>
    </location>
</feature>